<proteinExistence type="predicted"/>
<protein>
    <recommendedName>
        <fullName evidence="3">VWFA domain-containing protein</fullName>
    </recommendedName>
</protein>
<name>A0A9E2P013_9SPIR</name>
<dbReference type="SUPFAM" id="SSF53300">
    <property type="entry name" value="vWA-like"/>
    <property type="match status" value="1"/>
</dbReference>
<accession>A0A9E2P013</accession>
<comment type="caution">
    <text evidence="1">The sequence shown here is derived from an EMBL/GenBank/DDBJ whole genome shotgun (WGS) entry which is preliminary data.</text>
</comment>
<sequence length="301" mass="34180">MPMNMSPGEQKRAKNIIWTVAEDYSVDPAFVSADEKSRADFYLNLIVGLAYKWINREKLSTLFLLWEGTSFRELYDGILWIALEQCLYEKELPYRPVLQELRLAYAKRLVGLDAWFAERNRITMLQVAKAQKILGQKPFLMPKDARLLEALEFSGSLTDDQIIDRFKGIIATYFKISLTSEKNQAGGWNRDGLALRVIGQEMENSAQEQKLLLMFTDASPNDEWGISAFAQYTGKAAVEDVQAEIRSIEKKGIKVIAVFMGSDRNTETAKAIYGDSFVRITHIEQLAEALGAVIQKRLHVV</sequence>
<organism evidence="1 2">
    <name type="scientific">Candidatus Treponema excrementipullorum</name>
    <dbReference type="NCBI Taxonomy" id="2838768"/>
    <lineage>
        <taxon>Bacteria</taxon>
        <taxon>Pseudomonadati</taxon>
        <taxon>Spirochaetota</taxon>
        <taxon>Spirochaetia</taxon>
        <taxon>Spirochaetales</taxon>
        <taxon>Treponemataceae</taxon>
        <taxon>Treponema</taxon>
    </lineage>
</organism>
<reference evidence="1" key="2">
    <citation type="submission" date="2021-04" db="EMBL/GenBank/DDBJ databases">
        <authorList>
            <person name="Gilroy R."/>
        </authorList>
    </citation>
    <scope>NUCLEOTIDE SEQUENCE</scope>
    <source>
        <strain evidence="1">Gambia15-2214</strain>
    </source>
</reference>
<dbReference type="AlphaFoldDB" id="A0A9E2P013"/>
<gene>
    <name evidence="1" type="ORF">IAA16_08815</name>
</gene>
<evidence type="ECO:0008006" key="3">
    <source>
        <dbReference type="Google" id="ProtNLM"/>
    </source>
</evidence>
<dbReference type="PANTHER" id="PTHR41248:SF1">
    <property type="entry name" value="NORD PROTEIN"/>
    <property type="match status" value="1"/>
</dbReference>
<dbReference type="InterPro" id="IPR051928">
    <property type="entry name" value="NorD/CobT"/>
</dbReference>
<dbReference type="EMBL" id="JAHLFV010000205">
    <property type="protein sequence ID" value="MBU3850654.1"/>
    <property type="molecule type" value="Genomic_DNA"/>
</dbReference>
<evidence type="ECO:0000313" key="1">
    <source>
        <dbReference type="EMBL" id="MBU3850654.1"/>
    </source>
</evidence>
<dbReference type="PANTHER" id="PTHR41248">
    <property type="entry name" value="NORD PROTEIN"/>
    <property type="match status" value="1"/>
</dbReference>
<reference evidence="1" key="1">
    <citation type="journal article" date="2021" name="PeerJ">
        <title>Extensive microbial diversity within the chicken gut microbiome revealed by metagenomics and culture.</title>
        <authorList>
            <person name="Gilroy R."/>
            <person name="Ravi A."/>
            <person name="Getino M."/>
            <person name="Pursley I."/>
            <person name="Horton D.L."/>
            <person name="Alikhan N.F."/>
            <person name="Baker D."/>
            <person name="Gharbi K."/>
            <person name="Hall N."/>
            <person name="Watson M."/>
            <person name="Adriaenssens E.M."/>
            <person name="Foster-Nyarko E."/>
            <person name="Jarju S."/>
            <person name="Secka A."/>
            <person name="Antonio M."/>
            <person name="Oren A."/>
            <person name="Chaudhuri R.R."/>
            <person name="La Ragione R."/>
            <person name="Hildebrand F."/>
            <person name="Pallen M.J."/>
        </authorList>
    </citation>
    <scope>NUCLEOTIDE SEQUENCE</scope>
    <source>
        <strain evidence="1">Gambia15-2214</strain>
    </source>
</reference>
<evidence type="ECO:0000313" key="2">
    <source>
        <dbReference type="Proteomes" id="UP000823914"/>
    </source>
</evidence>
<dbReference type="InterPro" id="IPR036465">
    <property type="entry name" value="vWFA_dom_sf"/>
</dbReference>
<dbReference type="Gene3D" id="3.40.50.410">
    <property type="entry name" value="von Willebrand factor, type A domain"/>
    <property type="match status" value="1"/>
</dbReference>
<dbReference type="Proteomes" id="UP000823914">
    <property type="component" value="Unassembled WGS sequence"/>
</dbReference>